<dbReference type="PANTHER" id="PTHR22939">
    <property type="entry name" value="SERINE PROTEASE FAMILY S1C HTRA-RELATED"/>
    <property type="match status" value="1"/>
</dbReference>
<dbReference type="InterPro" id="IPR001940">
    <property type="entry name" value="Peptidase_S1C"/>
</dbReference>
<dbReference type="SUPFAM" id="SSF50494">
    <property type="entry name" value="Trypsin-like serine proteases"/>
    <property type="match status" value="1"/>
</dbReference>
<evidence type="ECO:0000313" key="5">
    <source>
        <dbReference type="EMBL" id="CAA9558677.1"/>
    </source>
</evidence>
<dbReference type="Gene3D" id="2.40.10.10">
    <property type="entry name" value="Trypsin-like serine proteases"/>
    <property type="match status" value="2"/>
</dbReference>
<keyword evidence="3" id="KW-0378">Hydrolase</keyword>
<feature type="domain" description="PDZ" evidence="4">
    <location>
        <begin position="197"/>
        <end position="289"/>
    </location>
</feature>
<dbReference type="InterPro" id="IPR009003">
    <property type="entry name" value="Peptidase_S1_PA"/>
</dbReference>
<evidence type="ECO:0000256" key="2">
    <source>
        <dbReference type="ARBA" id="ARBA00022670"/>
    </source>
</evidence>
<dbReference type="GO" id="GO:0004252">
    <property type="term" value="F:serine-type endopeptidase activity"/>
    <property type="evidence" value="ECO:0007669"/>
    <property type="project" value="InterPro"/>
</dbReference>
<name>A0A6J4USN0_9BACT</name>
<dbReference type="GO" id="GO:0006515">
    <property type="term" value="P:protein quality control for misfolded or incompletely synthesized proteins"/>
    <property type="evidence" value="ECO:0007669"/>
    <property type="project" value="TreeGrafter"/>
</dbReference>
<dbReference type="Gene3D" id="2.30.42.10">
    <property type="match status" value="1"/>
</dbReference>
<keyword evidence="2" id="KW-0645">Protease</keyword>
<dbReference type="Pfam" id="PF13365">
    <property type="entry name" value="Trypsin_2"/>
    <property type="match status" value="1"/>
</dbReference>
<evidence type="ECO:0000256" key="3">
    <source>
        <dbReference type="ARBA" id="ARBA00022801"/>
    </source>
</evidence>
<dbReference type="GO" id="GO:0042597">
    <property type="term" value="C:periplasmic space"/>
    <property type="evidence" value="ECO:0007669"/>
    <property type="project" value="TreeGrafter"/>
</dbReference>
<dbReference type="SMART" id="SM00228">
    <property type="entry name" value="PDZ"/>
    <property type="match status" value="1"/>
</dbReference>
<protein>
    <recommendedName>
        <fullName evidence="4">PDZ domain-containing protein</fullName>
    </recommendedName>
</protein>
<dbReference type="PANTHER" id="PTHR22939:SF129">
    <property type="entry name" value="SERINE PROTEASE HTRA2, MITOCHONDRIAL"/>
    <property type="match status" value="1"/>
</dbReference>
<dbReference type="PRINTS" id="PR00834">
    <property type="entry name" value="PROTEASES2C"/>
</dbReference>
<sequence>MSEDPQLSTFGEQFADAVERVSPGVVTVHGRRRLPGTGIVLNVDDTSAVIVTASHVVEREDNLSIYLASGTKVPATLLGRDLSRDLAVLRAETTNLSSVSDRPRLPRVGTIVMAVGRPWAVTPQATLGTVNAVGQIHSRRAGGIQLIHTDVTMLPGFSGGPLIDGAGYVAGINTSGLLRMANITIPIDQVRAVSADILAYGHVRSGWIGVTVQPVTLPAHAQGETEESESGLLVSGIAADSPAANAGLLVGDILVSVAEAPLGDATDLKHALGSEQIGQALELGILRGGSRQALSVTPVERPDPAS</sequence>
<evidence type="ECO:0000256" key="1">
    <source>
        <dbReference type="ARBA" id="ARBA00010541"/>
    </source>
</evidence>
<evidence type="ECO:0000259" key="4">
    <source>
        <dbReference type="PROSITE" id="PS50106"/>
    </source>
</evidence>
<proteinExistence type="inferred from homology"/>
<dbReference type="InterPro" id="IPR043504">
    <property type="entry name" value="Peptidase_S1_PA_chymotrypsin"/>
</dbReference>
<organism evidence="5">
    <name type="scientific">uncultured Thermomicrobiales bacterium</name>
    <dbReference type="NCBI Taxonomy" id="1645740"/>
    <lineage>
        <taxon>Bacteria</taxon>
        <taxon>Pseudomonadati</taxon>
        <taxon>Thermomicrobiota</taxon>
        <taxon>Thermomicrobia</taxon>
        <taxon>Thermomicrobiales</taxon>
        <taxon>environmental samples</taxon>
    </lineage>
</organism>
<dbReference type="InterPro" id="IPR036034">
    <property type="entry name" value="PDZ_sf"/>
</dbReference>
<comment type="similarity">
    <text evidence="1">Belongs to the peptidase S1C family.</text>
</comment>
<dbReference type="EMBL" id="CADCWI010000090">
    <property type="protein sequence ID" value="CAA9558677.1"/>
    <property type="molecule type" value="Genomic_DNA"/>
</dbReference>
<dbReference type="Pfam" id="PF13180">
    <property type="entry name" value="PDZ_2"/>
    <property type="match status" value="1"/>
</dbReference>
<dbReference type="PROSITE" id="PS50106">
    <property type="entry name" value="PDZ"/>
    <property type="match status" value="1"/>
</dbReference>
<gene>
    <name evidence="5" type="ORF">AVDCRST_MAG43-1715</name>
</gene>
<accession>A0A6J4USN0</accession>
<dbReference type="AlphaFoldDB" id="A0A6J4USN0"/>
<reference evidence="5" key="1">
    <citation type="submission" date="2020-02" db="EMBL/GenBank/DDBJ databases">
        <authorList>
            <person name="Meier V. D."/>
        </authorList>
    </citation>
    <scope>NUCLEOTIDE SEQUENCE</scope>
    <source>
        <strain evidence="5">AVDCRST_MAG43</strain>
    </source>
</reference>
<dbReference type="InterPro" id="IPR001478">
    <property type="entry name" value="PDZ"/>
</dbReference>
<dbReference type="SUPFAM" id="SSF50156">
    <property type="entry name" value="PDZ domain-like"/>
    <property type="match status" value="1"/>
</dbReference>